<gene>
    <name evidence="13" type="ORF">DDQ50_13115</name>
</gene>
<comment type="caution">
    <text evidence="13">The sequence shown here is derived from an EMBL/GenBank/DDBJ whole genome shotgun (WGS) entry which is preliminary data.</text>
</comment>
<dbReference type="Proteomes" id="UP000244893">
    <property type="component" value="Unassembled WGS sequence"/>
</dbReference>
<keyword evidence="5 11" id="KW-1133">Transmembrane helix</keyword>
<keyword evidence="8 11" id="KW-0472">Membrane</keyword>
<dbReference type="AlphaFoldDB" id="A0A2V1HQ18"/>
<proteinExistence type="predicted"/>
<feature type="transmembrane region" description="Helical" evidence="11">
    <location>
        <begin position="114"/>
        <end position="137"/>
    </location>
</feature>
<keyword evidence="4 11" id="KW-0812">Transmembrane</keyword>
<feature type="transmembrane region" description="Helical" evidence="11">
    <location>
        <begin position="86"/>
        <end position="108"/>
    </location>
</feature>
<dbReference type="InterPro" id="IPR018422">
    <property type="entry name" value="Cation/H_exchanger_CPA1"/>
</dbReference>
<feature type="domain" description="Cation/H+ exchanger transmembrane" evidence="12">
    <location>
        <begin position="17"/>
        <end position="400"/>
    </location>
</feature>
<dbReference type="RefSeq" id="WP_116757139.1">
    <property type="nucleotide sequence ID" value="NZ_JBHUEX010000001.1"/>
</dbReference>
<keyword evidence="9" id="KW-0739">Sodium transport</keyword>
<feature type="transmembrane region" description="Helical" evidence="11">
    <location>
        <begin position="6"/>
        <end position="24"/>
    </location>
</feature>
<dbReference type="Gene3D" id="6.10.140.1330">
    <property type="match status" value="1"/>
</dbReference>
<sequence>MDSVETIIGVVLFVIVTVSVTGFTGKFGWSAPVALVVIGAIASFIPAVPTVEVEPDVILYAVLPPLLFAAAIHTSLIDIRARLDSILLLSVGLVVFTVFTVGLTTWLVVPGITLAAGLAFGAVVAPTDTVAVNAVVGRLRLPRRLLTVLEGESLLNDAVALVALNASILAITSVVTPAMIGVDLLLAVGVGLAVGIGVGFLFAFIRSRLRAPVLDTSLSLITPYVTFIPAQLLHGSGVLAVVVAGLFLAYRSPTIQSASARIAESINWRTIGFLLENAVFLIIGLSLADIVEAASEDFPDLWTTVMIIAAVLGAVFLARAVWVTLSFVAYTYGPGFLRDRRWGWRNSVAVGVAGVRGVVTLVAVLLLPPETPHRAFLQLLAVIVIIGSLLAGLLLPTVIRKLRLPPPNAAQERTQRQLLMAEAQAAGLKLLDDLDLSGIDQRVVRQLRDNASFLADVGDLDAESDEPQLMAYAHLRKTMIRGERDAVIAARQEGRFEEYAVQDVLSAIDAEEIALKTSAGGTIKGEVPRKPGMPPTFAVRGDAEAEGHPAGDPAGARSE</sequence>
<feature type="transmembrane region" description="Helical" evidence="11">
    <location>
        <begin position="303"/>
        <end position="328"/>
    </location>
</feature>
<feature type="transmembrane region" description="Helical" evidence="11">
    <location>
        <begin position="57"/>
        <end position="79"/>
    </location>
</feature>
<feature type="transmembrane region" description="Helical" evidence="11">
    <location>
        <begin position="31"/>
        <end position="51"/>
    </location>
</feature>
<evidence type="ECO:0000313" key="14">
    <source>
        <dbReference type="Proteomes" id="UP000244893"/>
    </source>
</evidence>
<dbReference type="PANTHER" id="PTHR10110:SF86">
    <property type="entry name" value="SODIUM_HYDROGEN EXCHANGER 7"/>
    <property type="match status" value="1"/>
</dbReference>
<evidence type="ECO:0000256" key="4">
    <source>
        <dbReference type="ARBA" id="ARBA00022692"/>
    </source>
</evidence>
<evidence type="ECO:0000256" key="9">
    <source>
        <dbReference type="ARBA" id="ARBA00023201"/>
    </source>
</evidence>
<comment type="subcellular location">
    <subcellularLocation>
        <location evidence="1">Cell membrane</location>
        <topology evidence="1">Multi-pass membrane protein</topology>
    </subcellularLocation>
</comment>
<feature type="region of interest" description="Disordered" evidence="10">
    <location>
        <begin position="522"/>
        <end position="559"/>
    </location>
</feature>
<name>A0A2V1HQ18_9MICO</name>
<evidence type="ECO:0000256" key="6">
    <source>
        <dbReference type="ARBA" id="ARBA00023053"/>
    </source>
</evidence>
<evidence type="ECO:0000256" key="7">
    <source>
        <dbReference type="ARBA" id="ARBA00023065"/>
    </source>
</evidence>
<accession>A0A2V1HQ18</accession>
<dbReference type="OrthoDB" id="57886at2"/>
<dbReference type="InterPro" id="IPR006153">
    <property type="entry name" value="Cation/H_exchanger_TM"/>
</dbReference>
<feature type="transmembrane region" description="Helical" evidence="11">
    <location>
        <begin position="233"/>
        <end position="250"/>
    </location>
</feature>
<evidence type="ECO:0000256" key="2">
    <source>
        <dbReference type="ARBA" id="ARBA00022448"/>
    </source>
</evidence>
<feature type="transmembrane region" description="Helical" evidence="11">
    <location>
        <begin position="184"/>
        <end position="204"/>
    </location>
</feature>
<feature type="transmembrane region" description="Helical" evidence="11">
    <location>
        <begin position="348"/>
        <end position="369"/>
    </location>
</feature>
<evidence type="ECO:0000256" key="1">
    <source>
        <dbReference type="ARBA" id="ARBA00004651"/>
    </source>
</evidence>
<evidence type="ECO:0000256" key="10">
    <source>
        <dbReference type="SAM" id="MobiDB-lite"/>
    </source>
</evidence>
<evidence type="ECO:0000259" key="12">
    <source>
        <dbReference type="Pfam" id="PF00999"/>
    </source>
</evidence>
<reference evidence="13 14" key="1">
    <citation type="submission" date="2018-05" db="EMBL/GenBank/DDBJ databases">
        <title>Amnibacterium sp. M8JJ-5, whole genome shotgun sequence.</title>
        <authorList>
            <person name="Tuo L."/>
        </authorList>
    </citation>
    <scope>NUCLEOTIDE SEQUENCE [LARGE SCALE GENOMIC DNA]</scope>
    <source>
        <strain evidence="13 14">M8JJ-5</strain>
    </source>
</reference>
<evidence type="ECO:0000256" key="3">
    <source>
        <dbReference type="ARBA" id="ARBA00022475"/>
    </source>
</evidence>
<dbReference type="GO" id="GO:0051453">
    <property type="term" value="P:regulation of intracellular pH"/>
    <property type="evidence" value="ECO:0007669"/>
    <property type="project" value="TreeGrafter"/>
</dbReference>
<keyword evidence="7" id="KW-0406">Ion transport</keyword>
<evidence type="ECO:0000313" key="13">
    <source>
        <dbReference type="EMBL" id="PVZ94628.1"/>
    </source>
</evidence>
<feature type="transmembrane region" description="Helical" evidence="11">
    <location>
        <begin position="271"/>
        <end position="291"/>
    </location>
</feature>
<organism evidence="13 14">
    <name type="scientific">Amnibacterium flavum</name>
    <dbReference type="NCBI Taxonomy" id="2173173"/>
    <lineage>
        <taxon>Bacteria</taxon>
        <taxon>Bacillati</taxon>
        <taxon>Actinomycetota</taxon>
        <taxon>Actinomycetes</taxon>
        <taxon>Micrococcales</taxon>
        <taxon>Microbacteriaceae</taxon>
        <taxon>Amnibacterium</taxon>
    </lineage>
</organism>
<dbReference type="GO" id="GO:0015386">
    <property type="term" value="F:potassium:proton antiporter activity"/>
    <property type="evidence" value="ECO:0007669"/>
    <property type="project" value="TreeGrafter"/>
</dbReference>
<feature type="transmembrane region" description="Helical" evidence="11">
    <location>
        <begin position="158"/>
        <end position="178"/>
    </location>
</feature>
<protein>
    <submittedName>
        <fullName evidence="13">Na+/H+ antiporter</fullName>
    </submittedName>
</protein>
<feature type="transmembrane region" description="Helical" evidence="11">
    <location>
        <begin position="375"/>
        <end position="395"/>
    </location>
</feature>
<dbReference type="Pfam" id="PF00999">
    <property type="entry name" value="Na_H_Exchanger"/>
    <property type="match status" value="1"/>
</dbReference>
<dbReference type="PANTHER" id="PTHR10110">
    <property type="entry name" value="SODIUM/HYDROGEN EXCHANGER"/>
    <property type="match status" value="1"/>
</dbReference>
<keyword evidence="3" id="KW-1003">Cell membrane</keyword>
<dbReference type="GO" id="GO:0098719">
    <property type="term" value="P:sodium ion import across plasma membrane"/>
    <property type="evidence" value="ECO:0007669"/>
    <property type="project" value="TreeGrafter"/>
</dbReference>
<keyword evidence="6" id="KW-0915">Sodium</keyword>
<dbReference type="EMBL" id="QEOP01000002">
    <property type="protein sequence ID" value="PVZ94628.1"/>
    <property type="molecule type" value="Genomic_DNA"/>
</dbReference>
<evidence type="ECO:0000256" key="11">
    <source>
        <dbReference type="SAM" id="Phobius"/>
    </source>
</evidence>
<keyword evidence="2" id="KW-0813">Transport</keyword>
<evidence type="ECO:0000256" key="8">
    <source>
        <dbReference type="ARBA" id="ARBA00023136"/>
    </source>
</evidence>
<evidence type="ECO:0000256" key="5">
    <source>
        <dbReference type="ARBA" id="ARBA00022989"/>
    </source>
</evidence>
<keyword evidence="14" id="KW-1185">Reference proteome</keyword>
<dbReference type="GO" id="GO:0005886">
    <property type="term" value="C:plasma membrane"/>
    <property type="evidence" value="ECO:0007669"/>
    <property type="project" value="UniProtKB-SubCell"/>
</dbReference>
<dbReference type="GO" id="GO:0015385">
    <property type="term" value="F:sodium:proton antiporter activity"/>
    <property type="evidence" value="ECO:0007669"/>
    <property type="project" value="InterPro"/>
</dbReference>